<feature type="signal peptide" evidence="3">
    <location>
        <begin position="1"/>
        <end position="18"/>
    </location>
</feature>
<dbReference type="CTD" id="186390"/>
<evidence type="ECO:0000313" key="4">
    <source>
        <dbReference type="EMBL" id="CCD70723.2"/>
    </source>
</evidence>
<evidence type="ECO:0000313" key="5">
    <source>
        <dbReference type="Proteomes" id="UP000001940"/>
    </source>
</evidence>
<evidence type="ECO:0000256" key="2">
    <source>
        <dbReference type="SAM" id="Phobius"/>
    </source>
</evidence>
<dbReference type="STRING" id="6239.F56D6.6.1"/>
<dbReference type="WormBase" id="F56D6.6">
    <property type="protein sequence ID" value="CE49081"/>
    <property type="gene ID" value="WBGene00006488"/>
</dbReference>
<feature type="region of interest" description="Disordered" evidence="1">
    <location>
        <begin position="25"/>
        <end position="61"/>
    </location>
</feature>
<dbReference type="Proteomes" id="UP000001940">
    <property type="component" value="Chromosome IV"/>
</dbReference>
<organism evidence="4 5">
    <name type="scientific">Caenorhabditis elegans</name>
    <dbReference type="NCBI Taxonomy" id="6239"/>
    <lineage>
        <taxon>Eukaryota</taxon>
        <taxon>Metazoa</taxon>
        <taxon>Ecdysozoa</taxon>
        <taxon>Nematoda</taxon>
        <taxon>Chromadorea</taxon>
        <taxon>Rhabditida</taxon>
        <taxon>Rhabditina</taxon>
        <taxon>Rhabditomorpha</taxon>
        <taxon>Rhabditoidea</taxon>
        <taxon>Rhabditidae</taxon>
        <taxon>Peloderinae</taxon>
        <taxon>Caenorhabditis</taxon>
    </lineage>
</organism>
<feature type="transmembrane region" description="Helical" evidence="2">
    <location>
        <begin position="68"/>
        <end position="98"/>
    </location>
</feature>
<feature type="chain" id="PRO_5004308657" evidence="3">
    <location>
        <begin position="19"/>
        <end position="129"/>
    </location>
</feature>
<dbReference type="KEGG" id="cel:CELE_F56D6.6"/>
<dbReference type="EMBL" id="BX284604">
    <property type="protein sequence ID" value="CCD70723.2"/>
    <property type="molecule type" value="Genomic_DNA"/>
</dbReference>
<dbReference type="PIR" id="B88656">
    <property type="entry name" value="B88656"/>
</dbReference>
<sequence length="129" mass="13931">MIIPQLVCLSMLIVTVTSQAPDATALQKTSNDNSSALSTNEMEKNANKTAEEQKEKDRKKNESFSEAILSFGVVWIVVVVLLFLGGSAAAGIIIFIIIQDREKEKMAAAELDKLDSITEGSTEGTIRGN</sequence>
<keyword evidence="5" id="KW-1185">Reference proteome</keyword>
<keyword evidence="3" id="KW-0732">Signal</keyword>
<dbReference type="GeneID" id="186390"/>
<proteinExistence type="predicted"/>
<evidence type="ECO:0000313" key="6">
    <source>
        <dbReference type="WormBase" id="F56D6.6"/>
    </source>
</evidence>
<keyword evidence="2" id="KW-1133">Transmembrane helix</keyword>
<feature type="compositionally biased region" description="Basic and acidic residues" evidence="1">
    <location>
        <begin position="41"/>
        <end position="61"/>
    </location>
</feature>
<keyword evidence="2" id="KW-0472">Membrane</keyword>
<dbReference type="UCSC" id="F56D6.6">
    <property type="organism name" value="c. elegans"/>
</dbReference>
<keyword evidence="2" id="KW-0812">Transmembrane</keyword>
<dbReference type="AGR" id="WB:WBGene00006488"/>
<reference evidence="4 5" key="1">
    <citation type="journal article" date="1998" name="Science">
        <title>Genome sequence of the nematode C. elegans: a platform for investigating biology.</title>
        <authorList>
            <consortium name="The C. elegans sequencing consortium"/>
            <person name="Sulson J.E."/>
            <person name="Waterston R."/>
        </authorList>
    </citation>
    <scope>NUCLEOTIDE SEQUENCE [LARGE SCALE GENOMIC DNA]</scope>
    <source>
        <strain evidence="4 5">Bristol N2</strain>
    </source>
</reference>
<accession>Q8ITX7</accession>
<dbReference type="RefSeq" id="NP_500434.2">
    <property type="nucleotide sequence ID" value="NM_068033.2"/>
</dbReference>
<dbReference type="PaxDb" id="6239-F56D6.6"/>
<dbReference type="SMR" id="Q8ITX7"/>
<evidence type="ECO:0000256" key="1">
    <source>
        <dbReference type="SAM" id="MobiDB-lite"/>
    </source>
</evidence>
<dbReference type="AlphaFoldDB" id="Q8ITX7"/>
<name>Q8ITX7_CAEEL</name>
<evidence type="ECO:0000256" key="3">
    <source>
        <dbReference type="SAM" id="SignalP"/>
    </source>
</evidence>
<feature type="compositionally biased region" description="Polar residues" evidence="1">
    <location>
        <begin position="25"/>
        <end position="40"/>
    </location>
</feature>
<protein>
    <submittedName>
        <fullName evidence="4">Glycophorin-A</fullName>
    </submittedName>
</protein>
<gene>
    <name evidence="4" type="ORF">CELE_F56D6.6</name>
    <name evidence="4 6" type="ORF">F56D6.6</name>
</gene>
<dbReference type="HOGENOM" id="CLU_1950730_0_0_1"/>
<dbReference type="InParanoid" id="Q8ITX7"/>